<evidence type="ECO:0000313" key="1">
    <source>
        <dbReference type="EMBL" id="KAJ2805711.1"/>
    </source>
</evidence>
<proteinExistence type="predicted"/>
<evidence type="ECO:0000313" key="2">
    <source>
        <dbReference type="Proteomes" id="UP001140087"/>
    </source>
</evidence>
<accession>A0ACC1LC54</accession>
<sequence>MSLEGLRKELAQAQGAANGARTPIGGRYIALLRRTATGVLFSDPIHVADGQALPDLPEGVEYVVVHPFSAPAKAHTLAEHLPPNALDKSAWFMAEPKQAALPALQDHGLFSSFLPACDSSLTSLRAADYAALNGSGSGELEAELRVTEAEVASAMELAQRALSDGPRGDGEAEISPEVLRDLGLTLADVGMDVVAEPEPEPATAEEILAQNNALLARLLEMQDQRARSGDYGAVSAEERAVAGRLQASLARAAGASVPRDLRPASSEIQRAAKLLLAGTRPSYAGTLPPQRRFAFMSNVAGASVPPSATAAPMQRPPPPRQP</sequence>
<organism evidence="1 2">
    <name type="scientific">Coemansia helicoidea</name>
    <dbReference type="NCBI Taxonomy" id="1286919"/>
    <lineage>
        <taxon>Eukaryota</taxon>
        <taxon>Fungi</taxon>
        <taxon>Fungi incertae sedis</taxon>
        <taxon>Zoopagomycota</taxon>
        <taxon>Kickxellomycotina</taxon>
        <taxon>Kickxellomycetes</taxon>
        <taxon>Kickxellales</taxon>
        <taxon>Kickxellaceae</taxon>
        <taxon>Coemansia</taxon>
    </lineage>
</organism>
<gene>
    <name evidence="1" type="ORF">H4R21_001158</name>
</gene>
<protein>
    <submittedName>
        <fullName evidence="1">Uncharacterized protein</fullName>
    </submittedName>
</protein>
<dbReference type="Proteomes" id="UP001140087">
    <property type="component" value="Unassembled WGS sequence"/>
</dbReference>
<comment type="caution">
    <text evidence="1">The sequence shown here is derived from an EMBL/GenBank/DDBJ whole genome shotgun (WGS) entry which is preliminary data.</text>
</comment>
<dbReference type="EMBL" id="JANBUN010000218">
    <property type="protein sequence ID" value="KAJ2805711.1"/>
    <property type="molecule type" value="Genomic_DNA"/>
</dbReference>
<reference evidence="1" key="1">
    <citation type="submission" date="2022-07" db="EMBL/GenBank/DDBJ databases">
        <title>Phylogenomic reconstructions and comparative analyses of Kickxellomycotina fungi.</title>
        <authorList>
            <person name="Reynolds N.K."/>
            <person name="Stajich J.E."/>
            <person name="Barry K."/>
            <person name="Grigoriev I.V."/>
            <person name="Crous P."/>
            <person name="Smith M.E."/>
        </authorList>
    </citation>
    <scope>NUCLEOTIDE SEQUENCE</scope>
    <source>
        <strain evidence="1">BCRC 34780</strain>
    </source>
</reference>
<name>A0ACC1LC54_9FUNG</name>
<keyword evidence="2" id="KW-1185">Reference proteome</keyword>